<dbReference type="PANTHER" id="PTHR22946:SF12">
    <property type="entry name" value="CONIDIAL PIGMENT BIOSYNTHESIS PROTEIN AYG1 (AFU_ORTHOLOGUE AFUA_2G17550)"/>
    <property type="match status" value="1"/>
</dbReference>
<comment type="caution">
    <text evidence="3">The sequence shown here is derived from an EMBL/GenBank/DDBJ whole genome shotgun (WGS) entry which is preliminary data.</text>
</comment>
<dbReference type="InterPro" id="IPR010520">
    <property type="entry name" value="FrsA-like"/>
</dbReference>
<dbReference type="SUPFAM" id="SSF53474">
    <property type="entry name" value="alpha/beta-Hydrolases"/>
    <property type="match status" value="1"/>
</dbReference>
<reference evidence="3 4" key="1">
    <citation type="submission" date="2020-03" db="EMBL/GenBank/DDBJ databases">
        <title>Whole genome shotgun sequence of Phytohabitans houttuyneae NBRC 108639.</title>
        <authorList>
            <person name="Komaki H."/>
            <person name="Tamura T."/>
        </authorList>
    </citation>
    <scope>NUCLEOTIDE SEQUENCE [LARGE SCALE GENOMIC DNA]</scope>
    <source>
        <strain evidence="3 4">NBRC 108639</strain>
    </source>
</reference>
<evidence type="ECO:0008006" key="5">
    <source>
        <dbReference type="Google" id="ProtNLM"/>
    </source>
</evidence>
<protein>
    <recommendedName>
        <fullName evidence="5">Alpha/beta hydrolase</fullName>
    </recommendedName>
</protein>
<dbReference type="RefSeq" id="WP_218579669.1">
    <property type="nucleotide sequence ID" value="NZ_BAABGO010000002.1"/>
</dbReference>
<evidence type="ECO:0000313" key="3">
    <source>
        <dbReference type="EMBL" id="GFJ86126.1"/>
    </source>
</evidence>
<dbReference type="InterPro" id="IPR029058">
    <property type="entry name" value="AB_hydrolase_fold"/>
</dbReference>
<dbReference type="AlphaFoldDB" id="A0A6V8KWA6"/>
<name>A0A6V8KWA6_9ACTN</name>
<evidence type="ECO:0000256" key="2">
    <source>
        <dbReference type="ARBA" id="ARBA00022801"/>
    </source>
</evidence>
<comment type="similarity">
    <text evidence="1">Belongs to the AB hydrolase superfamily.</text>
</comment>
<organism evidence="3 4">
    <name type="scientific">Phytohabitans houttuyneae</name>
    <dbReference type="NCBI Taxonomy" id="1076126"/>
    <lineage>
        <taxon>Bacteria</taxon>
        <taxon>Bacillati</taxon>
        <taxon>Actinomycetota</taxon>
        <taxon>Actinomycetes</taxon>
        <taxon>Micromonosporales</taxon>
        <taxon>Micromonosporaceae</taxon>
    </lineage>
</organism>
<dbReference type="Gene3D" id="1.20.1440.110">
    <property type="entry name" value="acylaminoacyl peptidase"/>
    <property type="match status" value="1"/>
</dbReference>
<dbReference type="Pfam" id="PF06500">
    <property type="entry name" value="FrsA-like"/>
    <property type="match status" value="1"/>
</dbReference>
<reference evidence="3 4" key="2">
    <citation type="submission" date="2020-03" db="EMBL/GenBank/DDBJ databases">
        <authorList>
            <person name="Ichikawa N."/>
            <person name="Kimura A."/>
            <person name="Kitahashi Y."/>
            <person name="Uohara A."/>
        </authorList>
    </citation>
    <scope>NUCLEOTIDE SEQUENCE [LARGE SCALE GENOMIC DNA]</scope>
    <source>
        <strain evidence="3 4">NBRC 108639</strain>
    </source>
</reference>
<dbReference type="InterPro" id="IPR050261">
    <property type="entry name" value="FrsA_esterase"/>
</dbReference>
<accession>A0A6V8KWA6</accession>
<dbReference type="EMBL" id="BLPF01000005">
    <property type="protein sequence ID" value="GFJ86126.1"/>
    <property type="molecule type" value="Genomic_DNA"/>
</dbReference>
<keyword evidence="4" id="KW-1185">Reference proteome</keyword>
<dbReference type="PANTHER" id="PTHR22946">
    <property type="entry name" value="DIENELACTONE HYDROLASE DOMAIN-CONTAINING PROTEIN-RELATED"/>
    <property type="match status" value="1"/>
</dbReference>
<sequence length="370" mass="39668">MDELVASAIANWAPRFTTNGVAVADFERVAQSVARWEDWGASWSCVAAEHEALGLEATAQGRYRSAAQHYAQAAVYYHFGKFLFVRDLAQMRATHTAAVRCLDAALPHLDPPGRRVEIPYGGARLVGVLRLPCRPGPHPVVVLVPGLDSAKEEFRSTEALFLERGVGTFSVDGPGQGEAEYDLPIQADWAAPGAAILDALSTQDGVDAERLGVWGVSLGGYYAPRIAAADPRVRACVALAGPYDFGECWQALPALTREAFRVRSRSADDRAARAAARTLTLAGHADAIRCPLLVVTGKRDRLFPWQHGERLAAEANGPVTLLLLVNGNHGCMNVAALHRHRTADWVASQLGVACERAAQGTTALRGNAPL</sequence>
<dbReference type="Gene3D" id="3.40.50.1820">
    <property type="entry name" value="alpha/beta hydrolase"/>
    <property type="match status" value="1"/>
</dbReference>
<gene>
    <name evidence="3" type="ORF">Phou_103060</name>
</gene>
<dbReference type="Proteomes" id="UP000482800">
    <property type="component" value="Unassembled WGS sequence"/>
</dbReference>
<keyword evidence="2" id="KW-0378">Hydrolase</keyword>
<evidence type="ECO:0000256" key="1">
    <source>
        <dbReference type="ARBA" id="ARBA00008645"/>
    </source>
</evidence>
<evidence type="ECO:0000313" key="4">
    <source>
        <dbReference type="Proteomes" id="UP000482800"/>
    </source>
</evidence>
<proteinExistence type="inferred from homology"/>
<dbReference type="GO" id="GO:0016787">
    <property type="term" value="F:hydrolase activity"/>
    <property type="evidence" value="ECO:0007669"/>
    <property type="project" value="UniProtKB-KW"/>
</dbReference>